<dbReference type="SUPFAM" id="SSF48452">
    <property type="entry name" value="TPR-like"/>
    <property type="match status" value="1"/>
</dbReference>
<dbReference type="InterPro" id="IPR041662">
    <property type="entry name" value="SusD-like_2"/>
</dbReference>
<accession>A0A939EWY5</accession>
<dbReference type="InterPro" id="IPR011990">
    <property type="entry name" value="TPR-like_helical_dom_sf"/>
</dbReference>
<dbReference type="RefSeq" id="WP_206984648.1">
    <property type="nucleotide sequence ID" value="NZ_JAFLQZ010000007.1"/>
</dbReference>
<comment type="caution">
    <text evidence="1">The sequence shown here is derived from an EMBL/GenBank/DDBJ whole genome shotgun (WGS) entry which is preliminary data.</text>
</comment>
<name>A0A939EWY5_9BACT</name>
<dbReference type="Gene3D" id="1.25.40.390">
    <property type="match status" value="1"/>
</dbReference>
<dbReference type="Pfam" id="PF12771">
    <property type="entry name" value="SusD-like_2"/>
    <property type="match status" value="1"/>
</dbReference>
<evidence type="ECO:0000313" key="1">
    <source>
        <dbReference type="EMBL" id="MBO0358712.1"/>
    </source>
</evidence>
<evidence type="ECO:0000313" key="2">
    <source>
        <dbReference type="Proteomes" id="UP000664144"/>
    </source>
</evidence>
<dbReference type="PROSITE" id="PS51257">
    <property type="entry name" value="PROKAR_LIPOPROTEIN"/>
    <property type="match status" value="1"/>
</dbReference>
<keyword evidence="1" id="KW-0449">Lipoprotein</keyword>
<organism evidence="1 2">
    <name type="scientific">Hymenobacter telluris</name>
    <dbReference type="NCBI Taxonomy" id="2816474"/>
    <lineage>
        <taxon>Bacteria</taxon>
        <taxon>Pseudomonadati</taxon>
        <taxon>Bacteroidota</taxon>
        <taxon>Cytophagia</taxon>
        <taxon>Cytophagales</taxon>
        <taxon>Hymenobacteraceae</taxon>
        <taxon>Hymenobacter</taxon>
    </lineage>
</organism>
<keyword evidence="2" id="KW-1185">Reference proteome</keyword>
<dbReference type="Proteomes" id="UP000664144">
    <property type="component" value="Unassembled WGS sequence"/>
</dbReference>
<proteinExistence type="predicted"/>
<dbReference type="EMBL" id="JAFLQZ010000007">
    <property type="protein sequence ID" value="MBO0358712.1"/>
    <property type="molecule type" value="Genomic_DNA"/>
</dbReference>
<reference evidence="1" key="1">
    <citation type="submission" date="2021-03" db="EMBL/GenBank/DDBJ databases">
        <authorList>
            <person name="Kim M.K."/>
        </authorList>
    </citation>
    <scope>NUCLEOTIDE SEQUENCE</scope>
    <source>
        <strain evidence="1">BT186</strain>
    </source>
</reference>
<protein>
    <submittedName>
        <fullName evidence="1">SusD/RagB family nutrient-binding outer membrane lipoprotein</fullName>
    </submittedName>
</protein>
<dbReference type="AlphaFoldDB" id="A0A939EWY5"/>
<sequence>MKHLSLNKSLLGGLLLSTIVMSSCKDFLDVNVNPNSPTQATASLVLPNAILRTATRQGNDLNILGNLWTENWAQAQDYIFYVPQQSYGLTPLSYEPTWTDLYAGSLRDFSYILAEAQRTSTTNTVAIAKIMQAYNFQLLVDGWGDVPFSEALQGTTNLSPAFEDDEVVYDNIIKLLDEGLAAINTNAPTPGSSDIVFGGNMARWRKFANTIKLRVYIRQSAARPNVAQAGIQAMQTAGAQFLVADESATVNPGFLNTAGKSNPFVSNIGYNVSGSATSGYAATRANTLAVNYLKATNDTIRLKRIYTPVAGRTDIARNYVAVASGDIRAQVPSPIASSRLSGIGPGVIRPFAQNGFAQPLYLISSAESFFLQAEATERGWLSGGTAAAKTAYESGITESFKIFGATAAQAATYYSQTGVAGRTVADANAPTALTTNGRFDPKAVDPAYNSTGNKIEKIITQKWIANNGINGFESWAEYRRTGYPSGIYTSLNSVDANNPNKIPVRIPYPQTEIANNPNSPKGSTTFTPKVFWDVN</sequence>
<gene>
    <name evidence="1" type="ORF">J0X19_12205</name>
</gene>